<protein>
    <recommendedName>
        <fullName evidence="4">START domain-containing protein</fullName>
    </recommendedName>
</protein>
<dbReference type="RefSeq" id="XP_005773207.1">
    <property type="nucleotide sequence ID" value="XM_005773150.1"/>
</dbReference>
<dbReference type="EnsemblProtists" id="EOD20778">
    <property type="protein sequence ID" value="EOD20778"/>
    <property type="gene ID" value="EMIHUDRAFT_469919"/>
</dbReference>
<reference evidence="2" key="2">
    <citation type="submission" date="2024-10" db="UniProtKB">
        <authorList>
            <consortium name="EnsemblProtists"/>
        </authorList>
    </citation>
    <scope>IDENTIFICATION</scope>
</reference>
<keyword evidence="1" id="KW-1133">Transmembrane helix</keyword>
<dbReference type="KEGG" id="ehx:EMIHUDRAFT_469919"/>
<dbReference type="PaxDb" id="2903-EOD20778"/>
<dbReference type="HOGENOM" id="CLU_691575_0_0_1"/>
<dbReference type="GeneID" id="17266322"/>
<keyword evidence="1" id="KW-0472">Membrane</keyword>
<sequence length="399" mass="41843">MIHIEASSVEAAVSSTLPVAAVWLATALAPAIVLIVCLGLAPAFGPPRRSRSSVASAKQPDSEVLKVVESATAAAAVATAAPFQRASEVAETASAVQRLLEDDRYLVAEPLLQRLQATAVSGGAPARASARALSQLPASLPAATVLQRCVEARAALASICGAAGWRLVASTERESPAVPRSSTFLKREAGLMWSKTVAQLAVPAVDACAVVRESQLFKTWYPCCVESERLAEVGRAEGLFRVEQRYEFPLVPVALREDIVLHGFLEHGGLLVCGRSPKQSEWADFFVEPCGGAGCKMTLQLGVDDPGDACPNWLVDALMKRALGDKAAAVASSPATSPHAACMAANPQIYNEWLPTKIAACEASRRASARLVAAAPAAPERRWTSSLLRCFASPAAGKA</sequence>
<dbReference type="SUPFAM" id="SSF55961">
    <property type="entry name" value="Bet v1-like"/>
    <property type="match status" value="1"/>
</dbReference>
<accession>A0A0D3JB93</accession>
<evidence type="ECO:0000256" key="1">
    <source>
        <dbReference type="SAM" id="Phobius"/>
    </source>
</evidence>
<keyword evidence="1" id="KW-0812">Transmembrane</keyword>
<evidence type="ECO:0000313" key="3">
    <source>
        <dbReference type="Proteomes" id="UP000013827"/>
    </source>
</evidence>
<evidence type="ECO:0008006" key="4">
    <source>
        <dbReference type="Google" id="ProtNLM"/>
    </source>
</evidence>
<evidence type="ECO:0000313" key="2">
    <source>
        <dbReference type="EnsemblProtists" id="EOD20778"/>
    </source>
</evidence>
<feature type="transmembrane region" description="Helical" evidence="1">
    <location>
        <begin position="20"/>
        <end position="41"/>
    </location>
</feature>
<dbReference type="Proteomes" id="UP000013827">
    <property type="component" value="Unassembled WGS sequence"/>
</dbReference>
<reference evidence="3" key="1">
    <citation type="journal article" date="2013" name="Nature">
        <title>Pan genome of the phytoplankton Emiliania underpins its global distribution.</title>
        <authorList>
            <person name="Read B.A."/>
            <person name="Kegel J."/>
            <person name="Klute M.J."/>
            <person name="Kuo A."/>
            <person name="Lefebvre S.C."/>
            <person name="Maumus F."/>
            <person name="Mayer C."/>
            <person name="Miller J."/>
            <person name="Monier A."/>
            <person name="Salamov A."/>
            <person name="Young J."/>
            <person name="Aguilar M."/>
            <person name="Claverie J.M."/>
            <person name="Frickenhaus S."/>
            <person name="Gonzalez K."/>
            <person name="Herman E.K."/>
            <person name="Lin Y.C."/>
            <person name="Napier J."/>
            <person name="Ogata H."/>
            <person name="Sarno A.F."/>
            <person name="Shmutz J."/>
            <person name="Schroeder D."/>
            <person name="de Vargas C."/>
            <person name="Verret F."/>
            <person name="von Dassow P."/>
            <person name="Valentin K."/>
            <person name="Van de Peer Y."/>
            <person name="Wheeler G."/>
            <person name="Dacks J.B."/>
            <person name="Delwiche C.F."/>
            <person name="Dyhrman S.T."/>
            <person name="Glockner G."/>
            <person name="John U."/>
            <person name="Richards T."/>
            <person name="Worden A.Z."/>
            <person name="Zhang X."/>
            <person name="Grigoriev I.V."/>
            <person name="Allen A.E."/>
            <person name="Bidle K."/>
            <person name="Borodovsky M."/>
            <person name="Bowler C."/>
            <person name="Brownlee C."/>
            <person name="Cock J.M."/>
            <person name="Elias M."/>
            <person name="Gladyshev V.N."/>
            <person name="Groth M."/>
            <person name="Guda C."/>
            <person name="Hadaegh A."/>
            <person name="Iglesias-Rodriguez M.D."/>
            <person name="Jenkins J."/>
            <person name="Jones B.M."/>
            <person name="Lawson T."/>
            <person name="Leese F."/>
            <person name="Lindquist E."/>
            <person name="Lobanov A."/>
            <person name="Lomsadze A."/>
            <person name="Malik S.B."/>
            <person name="Marsh M.E."/>
            <person name="Mackinder L."/>
            <person name="Mock T."/>
            <person name="Mueller-Roeber B."/>
            <person name="Pagarete A."/>
            <person name="Parker M."/>
            <person name="Probert I."/>
            <person name="Quesneville H."/>
            <person name="Raines C."/>
            <person name="Rensing S.A."/>
            <person name="Riano-Pachon D.M."/>
            <person name="Richier S."/>
            <person name="Rokitta S."/>
            <person name="Shiraiwa Y."/>
            <person name="Soanes D.M."/>
            <person name="van der Giezen M."/>
            <person name="Wahlund T.M."/>
            <person name="Williams B."/>
            <person name="Wilson W."/>
            <person name="Wolfe G."/>
            <person name="Wurch L.L."/>
        </authorList>
    </citation>
    <scope>NUCLEOTIDE SEQUENCE</scope>
</reference>
<dbReference type="AlphaFoldDB" id="A0A0D3JB93"/>
<proteinExistence type="predicted"/>
<name>A0A0D3JB93_EMIH1</name>
<organism evidence="2 3">
    <name type="scientific">Emiliania huxleyi (strain CCMP1516)</name>
    <dbReference type="NCBI Taxonomy" id="280463"/>
    <lineage>
        <taxon>Eukaryota</taxon>
        <taxon>Haptista</taxon>
        <taxon>Haptophyta</taxon>
        <taxon>Prymnesiophyceae</taxon>
        <taxon>Isochrysidales</taxon>
        <taxon>Noelaerhabdaceae</taxon>
        <taxon>Emiliania</taxon>
    </lineage>
</organism>
<keyword evidence="3" id="KW-1185">Reference proteome</keyword>